<accession>A0A3D9KIF4</accession>
<proteinExistence type="predicted"/>
<dbReference type="RefSeq" id="WP_116059739.1">
    <property type="nucleotide sequence ID" value="NZ_QRDZ01000004.1"/>
</dbReference>
<evidence type="ECO:0000313" key="2">
    <source>
        <dbReference type="Proteomes" id="UP000256977"/>
    </source>
</evidence>
<dbReference type="AlphaFoldDB" id="A0A3D9KIF4"/>
<protein>
    <submittedName>
        <fullName evidence="1">Tail tube protein</fullName>
    </submittedName>
</protein>
<keyword evidence="2" id="KW-1185">Reference proteome</keyword>
<dbReference type="SUPFAM" id="SSF69279">
    <property type="entry name" value="Phage tail proteins"/>
    <property type="match status" value="1"/>
</dbReference>
<sequence>MMDPTRAILGTYGQVFIDGVWQTNINKLEASVEVEKRELKLAGQEWTVHKLGTKKGTGTMSGYKLTSDMISRGFVKFNIINKLSDPESYGFERIELINCVPDKIQLANWTAGEEVTEETAFTFEGYRLLDPIVAN</sequence>
<dbReference type="Gene3D" id="2.30.110.40">
    <property type="entry name" value="Phage tail tube protein"/>
    <property type="match status" value="1"/>
</dbReference>
<name>A0A3D9KIF4_9BACL</name>
<dbReference type="Proteomes" id="UP000256977">
    <property type="component" value="Unassembled WGS sequence"/>
</dbReference>
<evidence type="ECO:0000313" key="1">
    <source>
        <dbReference type="EMBL" id="RED85303.1"/>
    </source>
</evidence>
<dbReference type="InterPro" id="IPR018989">
    <property type="entry name" value="DUF2001"/>
</dbReference>
<dbReference type="EMBL" id="QRDZ01000004">
    <property type="protein sequence ID" value="RED85303.1"/>
    <property type="molecule type" value="Genomic_DNA"/>
</dbReference>
<dbReference type="InterPro" id="IPR038628">
    <property type="entry name" value="XkdM-like_sf"/>
</dbReference>
<reference evidence="1 2" key="1">
    <citation type="submission" date="2018-07" db="EMBL/GenBank/DDBJ databases">
        <title>Genomic Encyclopedia of Type Strains, Phase III (KMG-III): the genomes of soil and plant-associated and newly described type strains.</title>
        <authorList>
            <person name="Whitman W."/>
        </authorList>
    </citation>
    <scope>NUCLEOTIDE SEQUENCE [LARGE SCALE GENOMIC DNA]</scope>
    <source>
        <strain evidence="1 2">CECT 7287</strain>
    </source>
</reference>
<dbReference type="OrthoDB" id="1697482at2"/>
<comment type="caution">
    <text evidence="1">The sequence shown here is derived from an EMBL/GenBank/DDBJ whole genome shotgun (WGS) entry which is preliminary data.</text>
</comment>
<organism evidence="1 2">
    <name type="scientific">Cohnella phaseoli</name>
    <dbReference type="NCBI Taxonomy" id="456490"/>
    <lineage>
        <taxon>Bacteria</taxon>
        <taxon>Bacillati</taxon>
        <taxon>Bacillota</taxon>
        <taxon>Bacilli</taxon>
        <taxon>Bacillales</taxon>
        <taxon>Paenibacillaceae</taxon>
        <taxon>Cohnella</taxon>
    </lineage>
</organism>
<dbReference type="Pfam" id="PF09393">
    <property type="entry name" value="DUF2001"/>
    <property type="match status" value="1"/>
</dbReference>
<gene>
    <name evidence="1" type="ORF">DFP98_1048</name>
</gene>